<dbReference type="Pfam" id="PF09479">
    <property type="entry name" value="Flg_new"/>
    <property type="match status" value="1"/>
</dbReference>
<dbReference type="Gene3D" id="2.60.40.10">
    <property type="entry name" value="Immunoglobulins"/>
    <property type="match status" value="2"/>
</dbReference>
<evidence type="ECO:0000313" key="7">
    <source>
        <dbReference type="Proteomes" id="UP001580346"/>
    </source>
</evidence>
<dbReference type="Pfam" id="PF00395">
    <property type="entry name" value="SLH"/>
    <property type="match status" value="3"/>
</dbReference>
<dbReference type="InterPro" id="IPR003961">
    <property type="entry name" value="FN3_dom"/>
</dbReference>
<evidence type="ECO:0000256" key="1">
    <source>
        <dbReference type="ARBA" id="ARBA00004196"/>
    </source>
</evidence>
<feature type="domain" description="SLH" evidence="5">
    <location>
        <begin position="1061"/>
        <end position="1120"/>
    </location>
</feature>
<dbReference type="InterPro" id="IPR001119">
    <property type="entry name" value="SLH_dom"/>
</dbReference>
<dbReference type="CDD" id="cd00063">
    <property type="entry name" value="FN3"/>
    <property type="match status" value="2"/>
</dbReference>
<dbReference type="Pfam" id="PF00041">
    <property type="entry name" value="fn3"/>
    <property type="match status" value="2"/>
</dbReference>
<comment type="caution">
    <text evidence="6">The sequence shown here is derived from an EMBL/GenBank/DDBJ whole genome shotgun (WGS) entry which is preliminary data.</text>
</comment>
<name>A0ABV5AXB5_9BACL</name>
<feature type="domain" description="Fibronectin type-III" evidence="4">
    <location>
        <begin position="484"/>
        <end position="576"/>
    </location>
</feature>
<feature type="domain" description="SLH" evidence="5">
    <location>
        <begin position="930"/>
        <end position="989"/>
    </location>
</feature>
<dbReference type="InterPro" id="IPR013783">
    <property type="entry name" value="Ig-like_fold"/>
</dbReference>
<dbReference type="InterPro" id="IPR051465">
    <property type="entry name" value="Cell_Envelope_Struct_Comp"/>
</dbReference>
<keyword evidence="3" id="KW-0732">Signal</keyword>
<accession>A0ABV5AXB5</accession>
<sequence length="1120" mass="115312">MYKYAMKKQAAAWRRLMSILLVVSMVLSISPVVQADTSPVDSVEVTAAEGYPGETASVAVYVTPDILIYKYNISLSYDAQVLELVSAAKDLNVTDQDSYTIDTGTAGTVNLNAIIPYSYVSEKTKVATLHFKIKTSAQPGNSTVSVVQHELYEGEETAAPSYGIDGTITVKASQYTVTFDSQGGSAVASVGGLTSGTAISEPPAPKRAGYRFAGWYMDPAGTAAWDFSSTVVTADTTLYAQWQRHAAVISIGSVPGASGATVQVPVMAASATDDIGSYGMQIDFDPAALEVTDIAGEAGDYFDSNYNNTAGWLRTAWADSDGGDTPVAAGDKLFTVTFLIKSGATTGDKELTVQTADLNHFSVTDPSAVEMDKALTPWKVTVSSGTVVHSVSVSPPNIHVQPGGSEQFTAVVDASGGAAETVTWSISDTSGKVSIDNTGYVTVATDAAPGVYTITAASTADTSKQGTATLVVLPTLPDPGEPGVPNAPQGLTANGGDGRVDLSWNTVTGATYYNIYMSTNAGSFSDSNIASVTDSTYRVQGLTNGTTYYFIVKAGNSLGLSDASKQASATPDTAVPATVPGAPVNVTAVAGNGRATVSFTAPGDHGGSAITGYEVTAEPGGVVATGTSSPIVVTGLSNGTSYTFTVKAINAIGASAASAASNAVVPRASSSGGSGGNSSGSNGSSSGGGGGTSSTTMATTPQTTSGVNILVNGKVEQAGTSATSERGSQKVITIYVDQQKLEEKLAAEGQGAVVTIPVSGASDVVIGELNGQMVKSMESKQAVVELKTDQATYRLPAQQIQIDAIADKVGKSVALEDIKVRIEIAAATTDTLQVVERAAANGSFTLAVPPLDFTISAVYGDTTVEVLKFNAYVERSIVLPGGVDPNKITTGVVVDPGGAVRHVPTKVVKLGETYYAQINSLTNSTYAVVWHPAAFQDVSAHWSKAAVNDMGSRMVIEGTGSGQFSPDRDITRAEFAAILVRGLGLAPEQGESAFLDVKSSAWYSQAVNTAHAYQLIGGYEDGTFRPNDKITREQAMVMLAQAMKTTGLKDKQPAASAAAVLRSFQDASEVAAWAQSGVADSVQAGIVSGRSAAALAPKQHMTRAEVAAIIQRLLQQSGLI</sequence>
<feature type="chain" id="PRO_5047183897" evidence="3">
    <location>
        <begin position="36"/>
        <end position="1120"/>
    </location>
</feature>
<feature type="domain" description="SLH" evidence="5">
    <location>
        <begin position="990"/>
        <end position="1053"/>
    </location>
</feature>
<dbReference type="Pfam" id="PF02368">
    <property type="entry name" value="Big_2"/>
    <property type="match status" value="1"/>
</dbReference>
<evidence type="ECO:0000259" key="4">
    <source>
        <dbReference type="PROSITE" id="PS50853"/>
    </source>
</evidence>
<evidence type="ECO:0000256" key="2">
    <source>
        <dbReference type="SAM" id="MobiDB-lite"/>
    </source>
</evidence>
<dbReference type="PROSITE" id="PS50853">
    <property type="entry name" value="FN3"/>
    <property type="match status" value="2"/>
</dbReference>
<proteinExistence type="predicted"/>
<dbReference type="InterPro" id="IPR003343">
    <property type="entry name" value="Big_2"/>
</dbReference>
<dbReference type="Pfam" id="PF00963">
    <property type="entry name" value="Cohesin"/>
    <property type="match status" value="2"/>
</dbReference>
<evidence type="ECO:0000313" key="6">
    <source>
        <dbReference type="EMBL" id="MFB5268632.1"/>
    </source>
</evidence>
<dbReference type="SMART" id="SM00635">
    <property type="entry name" value="BID_2"/>
    <property type="match status" value="1"/>
</dbReference>
<dbReference type="SUPFAM" id="SSF49384">
    <property type="entry name" value="Carbohydrate-binding domain"/>
    <property type="match status" value="2"/>
</dbReference>
<comment type="subcellular location">
    <subcellularLocation>
        <location evidence="1">Cell envelope</location>
    </subcellularLocation>
</comment>
<dbReference type="PANTHER" id="PTHR43308">
    <property type="entry name" value="OUTER MEMBRANE PROTEIN ALPHA-RELATED"/>
    <property type="match status" value="1"/>
</dbReference>
<dbReference type="SMART" id="SM00060">
    <property type="entry name" value="FN3"/>
    <property type="match status" value="2"/>
</dbReference>
<reference evidence="6 7" key="1">
    <citation type="submission" date="2024-09" db="EMBL/GenBank/DDBJ databases">
        <title>Paenibacillus zeirhizospherea sp. nov., isolated from surface of the maize (Zea mays) roots in a horticulture field, Hungary.</title>
        <authorList>
            <person name="Marton D."/>
            <person name="Farkas M."/>
            <person name="Bedics A."/>
            <person name="Toth E."/>
            <person name="Tancsics A."/>
            <person name="Boka K."/>
            <person name="Maroti G."/>
            <person name="Kriszt B."/>
            <person name="Cserhati M."/>
        </authorList>
    </citation>
    <scope>NUCLEOTIDE SEQUENCE [LARGE SCALE GENOMIC DNA]</scope>
    <source>
        <strain evidence="6 7">KCTC 33519</strain>
    </source>
</reference>
<feature type="region of interest" description="Disordered" evidence="2">
    <location>
        <begin position="666"/>
        <end position="707"/>
    </location>
</feature>
<dbReference type="Gene3D" id="2.60.40.1080">
    <property type="match status" value="1"/>
</dbReference>
<dbReference type="InterPro" id="IPR042229">
    <property type="entry name" value="Listeria/Bacterioides_rpt_sf"/>
</dbReference>
<dbReference type="SUPFAM" id="SSF49265">
    <property type="entry name" value="Fibronectin type III"/>
    <property type="match status" value="1"/>
</dbReference>
<dbReference type="InterPro" id="IPR036116">
    <property type="entry name" value="FN3_sf"/>
</dbReference>
<evidence type="ECO:0000256" key="3">
    <source>
        <dbReference type="SAM" id="SignalP"/>
    </source>
</evidence>
<dbReference type="RefSeq" id="WP_375356871.1">
    <property type="nucleotide sequence ID" value="NZ_JBHHMI010000018.1"/>
</dbReference>
<keyword evidence="7" id="KW-1185">Reference proteome</keyword>
<feature type="signal peptide" evidence="3">
    <location>
        <begin position="1"/>
        <end position="35"/>
    </location>
</feature>
<protein>
    <submittedName>
        <fullName evidence="6">S-layer homology domain-containing protein</fullName>
    </submittedName>
</protein>
<gene>
    <name evidence="6" type="ORF">ACE41H_17865</name>
</gene>
<dbReference type="PROSITE" id="PS51272">
    <property type="entry name" value="SLH"/>
    <property type="match status" value="3"/>
</dbReference>
<dbReference type="PANTHER" id="PTHR43308:SF5">
    <property type="entry name" value="S-LAYER PROTEIN _ PEPTIDOGLYCAN ENDO-BETA-N-ACETYLGLUCOSAMINIDASE"/>
    <property type="match status" value="1"/>
</dbReference>
<dbReference type="NCBIfam" id="TIGR02543">
    <property type="entry name" value="List_Bact_rpt"/>
    <property type="match status" value="1"/>
</dbReference>
<dbReference type="Gene3D" id="2.60.40.680">
    <property type="match status" value="2"/>
</dbReference>
<dbReference type="PROSITE" id="PS00430">
    <property type="entry name" value="TONB_DEPENDENT_REC_1"/>
    <property type="match status" value="1"/>
</dbReference>
<evidence type="ECO:0000259" key="5">
    <source>
        <dbReference type="PROSITE" id="PS51272"/>
    </source>
</evidence>
<feature type="compositionally biased region" description="Polar residues" evidence="2">
    <location>
        <begin position="697"/>
        <end position="707"/>
    </location>
</feature>
<dbReference type="InterPro" id="IPR010916">
    <property type="entry name" value="TonB_box_CS"/>
</dbReference>
<dbReference type="Proteomes" id="UP001580346">
    <property type="component" value="Unassembled WGS sequence"/>
</dbReference>
<dbReference type="InterPro" id="IPR002102">
    <property type="entry name" value="Cohesin_dom"/>
</dbReference>
<dbReference type="InterPro" id="IPR013378">
    <property type="entry name" value="InlB-like_B-rpt"/>
</dbReference>
<dbReference type="EMBL" id="JBHHMI010000018">
    <property type="protein sequence ID" value="MFB5268632.1"/>
    <property type="molecule type" value="Genomic_DNA"/>
</dbReference>
<dbReference type="Gene3D" id="2.60.40.4270">
    <property type="entry name" value="Listeria-Bacteroides repeat domain"/>
    <property type="match status" value="1"/>
</dbReference>
<feature type="domain" description="Fibronectin type-III" evidence="4">
    <location>
        <begin position="579"/>
        <end position="668"/>
    </location>
</feature>
<organism evidence="6 7">
    <name type="scientific">Paenibacillus enshidis</name>
    <dbReference type="NCBI Taxonomy" id="1458439"/>
    <lineage>
        <taxon>Bacteria</taxon>
        <taxon>Bacillati</taxon>
        <taxon>Bacillota</taxon>
        <taxon>Bacilli</taxon>
        <taxon>Bacillales</taxon>
        <taxon>Paenibacillaceae</taxon>
        <taxon>Paenibacillus</taxon>
    </lineage>
</organism>
<dbReference type="InterPro" id="IPR008965">
    <property type="entry name" value="CBM2/CBM3_carb-bd_dom_sf"/>
</dbReference>
<dbReference type="CDD" id="cd08548">
    <property type="entry name" value="Type_I_cohesin_like"/>
    <property type="match status" value="1"/>
</dbReference>